<evidence type="ECO:0000256" key="15">
    <source>
        <dbReference type="ARBA" id="ARBA00023180"/>
    </source>
</evidence>
<evidence type="ECO:0000256" key="4">
    <source>
        <dbReference type="ARBA" id="ARBA00022475"/>
    </source>
</evidence>
<dbReference type="PANTHER" id="PTHR27003:SF338">
    <property type="entry name" value="TYROSINE-PROTEIN KINASE, NON-RECEPTOR JAK_TYK2-RELATED"/>
    <property type="match status" value="1"/>
</dbReference>
<evidence type="ECO:0000256" key="10">
    <source>
        <dbReference type="ARBA" id="ARBA00022777"/>
    </source>
</evidence>
<evidence type="ECO:0000256" key="13">
    <source>
        <dbReference type="ARBA" id="ARBA00023136"/>
    </source>
</evidence>
<evidence type="ECO:0000256" key="14">
    <source>
        <dbReference type="ARBA" id="ARBA00023170"/>
    </source>
</evidence>
<keyword evidence="15" id="KW-0325">Glycoprotein</keyword>
<dbReference type="InterPro" id="IPR025886">
    <property type="entry name" value="PP2-like"/>
</dbReference>
<dbReference type="SUPFAM" id="SSF56112">
    <property type="entry name" value="Protein kinase-like (PK-like)"/>
    <property type="match status" value="1"/>
</dbReference>
<accession>A0A9R1VM57</accession>
<keyword evidence="8" id="KW-0732">Signal</keyword>
<organism evidence="18 19">
    <name type="scientific">Lactuca sativa</name>
    <name type="common">Garden lettuce</name>
    <dbReference type="NCBI Taxonomy" id="4236"/>
    <lineage>
        <taxon>Eukaryota</taxon>
        <taxon>Viridiplantae</taxon>
        <taxon>Streptophyta</taxon>
        <taxon>Embryophyta</taxon>
        <taxon>Tracheophyta</taxon>
        <taxon>Spermatophyta</taxon>
        <taxon>Magnoliopsida</taxon>
        <taxon>eudicotyledons</taxon>
        <taxon>Gunneridae</taxon>
        <taxon>Pentapetalae</taxon>
        <taxon>asterids</taxon>
        <taxon>campanulids</taxon>
        <taxon>Asterales</taxon>
        <taxon>Asteraceae</taxon>
        <taxon>Cichorioideae</taxon>
        <taxon>Cichorieae</taxon>
        <taxon>Lactucinae</taxon>
        <taxon>Lactuca</taxon>
    </lineage>
</organism>
<dbReference type="PANTHER" id="PTHR27003">
    <property type="entry name" value="OS07G0166700 PROTEIN"/>
    <property type="match status" value="1"/>
</dbReference>
<keyword evidence="7" id="KW-0812">Transmembrane</keyword>
<keyword evidence="14" id="KW-0675">Receptor</keyword>
<dbReference type="GO" id="GO:0005524">
    <property type="term" value="F:ATP binding"/>
    <property type="evidence" value="ECO:0007669"/>
    <property type="project" value="UniProtKB-UniRule"/>
</dbReference>
<evidence type="ECO:0000256" key="9">
    <source>
        <dbReference type="ARBA" id="ARBA00022741"/>
    </source>
</evidence>
<comment type="similarity">
    <text evidence="3">In the C-terminal section; belongs to the protein kinase superfamily. Ser/Thr protein kinase family.</text>
</comment>
<dbReference type="GO" id="GO:0004674">
    <property type="term" value="F:protein serine/threonine kinase activity"/>
    <property type="evidence" value="ECO:0007669"/>
    <property type="project" value="UniProtKB-KW"/>
</dbReference>
<dbReference type="Gene3D" id="1.10.510.10">
    <property type="entry name" value="Transferase(Phosphotransferase) domain 1"/>
    <property type="match status" value="1"/>
</dbReference>
<dbReference type="InterPro" id="IPR008271">
    <property type="entry name" value="Ser/Thr_kinase_AS"/>
</dbReference>
<dbReference type="AlphaFoldDB" id="A0A9R1VM57"/>
<evidence type="ECO:0000256" key="12">
    <source>
        <dbReference type="ARBA" id="ARBA00022989"/>
    </source>
</evidence>
<evidence type="ECO:0000313" key="19">
    <source>
        <dbReference type="Proteomes" id="UP000235145"/>
    </source>
</evidence>
<dbReference type="InterPro" id="IPR011009">
    <property type="entry name" value="Kinase-like_dom_sf"/>
</dbReference>
<keyword evidence="11 16" id="KW-0067">ATP-binding</keyword>
<comment type="caution">
    <text evidence="18">The sequence shown here is derived from an EMBL/GenBank/DDBJ whole genome shotgun (WGS) entry which is preliminary data.</text>
</comment>
<keyword evidence="4" id="KW-1003">Cell membrane</keyword>
<feature type="binding site" evidence="16">
    <location>
        <position position="85"/>
    </location>
    <ligand>
        <name>ATP</name>
        <dbReference type="ChEBI" id="CHEBI:30616"/>
    </ligand>
</feature>
<keyword evidence="19" id="KW-1185">Reference proteome</keyword>
<gene>
    <name evidence="18" type="ORF">LSAT_V11C500251520</name>
</gene>
<keyword evidence="9 16" id="KW-0547">Nucleotide-binding</keyword>
<keyword evidence="12" id="KW-1133">Transmembrane helix</keyword>
<dbReference type="PROSITE" id="PS00107">
    <property type="entry name" value="PROTEIN_KINASE_ATP"/>
    <property type="match status" value="1"/>
</dbReference>
<evidence type="ECO:0000256" key="1">
    <source>
        <dbReference type="ARBA" id="ARBA00004251"/>
    </source>
</evidence>
<evidence type="ECO:0000256" key="16">
    <source>
        <dbReference type="PROSITE-ProRule" id="PRU10141"/>
    </source>
</evidence>
<keyword evidence="13" id="KW-0472">Membrane</keyword>
<evidence type="ECO:0000256" key="11">
    <source>
        <dbReference type="ARBA" id="ARBA00022840"/>
    </source>
</evidence>
<evidence type="ECO:0000313" key="18">
    <source>
        <dbReference type="EMBL" id="KAJ0207173.1"/>
    </source>
</evidence>
<dbReference type="PROSITE" id="PS50011">
    <property type="entry name" value="PROTEIN_KINASE_DOM"/>
    <property type="match status" value="1"/>
</dbReference>
<comment type="similarity">
    <text evidence="2">In the N-terminal section; belongs to the leguminous lectin family.</text>
</comment>
<dbReference type="InterPro" id="IPR001245">
    <property type="entry name" value="Ser-Thr/Tyr_kinase_cat_dom"/>
</dbReference>
<dbReference type="Pfam" id="PF07714">
    <property type="entry name" value="PK_Tyr_Ser-Thr"/>
    <property type="match status" value="1"/>
</dbReference>
<dbReference type="Gene3D" id="3.30.200.20">
    <property type="entry name" value="Phosphorylase Kinase, domain 1"/>
    <property type="match status" value="1"/>
</dbReference>
<dbReference type="Proteomes" id="UP000235145">
    <property type="component" value="Unassembled WGS sequence"/>
</dbReference>
<dbReference type="GO" id="GO:0002229">
    <property type="term" value="P:defense response to oomycetes"/>
    <property type="evidence" value="ECO:0007669"/>
    <property type="project" value="UniProtKB-ARBA"/>
</dbReference>
<comment type="subcellular location">
    <subcellularLocation>
        <location evidence="1">Cell membrane</location>
        <topology evidence="1">Single-pass type I membrane protein</topology>
    </subcellularLocation>
</comment>
<keyword evidence="5" id="KW-0723">Serine/threonine-protein kinase</keyword>
<reference evidence="18 19" key="1">
    <citation type="journal article" date="2017" name="Nat. Commun.">
        <title>Genome assembly with in vitro proximity ligation data and whole-genome triplication in lettuce.</title>
        <authorList>
            <person name="Reyes-Chin-Wo S."/>
            <person name="Wang Z."/>
            <person name="Yang X."/>
            <person name="Kozik A."/>
            <person name="Arikit S."/>
            <person name="Song C."/>
            <person name="Xia L."/>
            <person name="Froenicke L."/>
            <person name="Lavelle D.O."/>
            <person name="Truco M.J."/>
            <person name="Xia R."/>
            <person name="Zhu S."/>
            <person name="Xu C."/>
            <person name="Xu H."/>
            <person name="Xu X."/>
            <person name="Cox K."/>
            <person name="Korf I."/>
            <person name="Meyers B.C."/>
            <person name="Michelmore R.W."/>
        </authorList>
    </citation>
    <scope>NUCLEOTIDE SEQUENCE [LARGE SCALE GENOMIC DNA]</scope>
    <source>
        <strain evidence="19">cv. Salinas</strain>
        <tissue evidence="18">Seedlings</tissue>
    </source>
</reference>
<dbReference type="InterPro" id="IPR000719">
    <property type="entry name" value="Prot_kinase_dom"/>
</dbReference>
<evidence type="ECO:0000256" key="6">
    <source>
        <dbReference type="ARBA" id="ARBA00022679"/>
    </source>
</evidence>
<dbReference type="InterPro" id="IPR017441">
    <property type="entry name" value="Protein_kinase_ATP_BS"/>
</dbReference>
<dbReference type="GO" id="GO:0004672">
    <property type="term" value="F:protein kinase activity"/>
    <property type="evidence" value="ECO:0000318"/>
    <property type="project" value="GO_Central"/>
</dbReference>
<dbReference type="InterPro" id="IPR045272">
    <property type="entry name" value="ANXUR1/2-like"/>
</dbReference>
<keyword evidence="10" id="KW-0418">Kinase</keyword>
<name>A0A9R1VM57_LACSA</name>
<dbReference type="FunFam" id="3.30.200.20:FF:000039">
    <property type="entry name" value="receptor-like protein kinase FERONIA"/>
    <property type="match status" value="1"/>
</dbReference>
<evidence type="ECO:0000256" key="2">
    <source>
        <dbReference type="ARBA" id="ARBA00008536"/>
    </source>
</evidence>
<evidence type="ECO:0000256" key="3">
    <source>
        <dbReference type="ARBA" id="ARBA00010217"/>
    </source>
</evidence>
<dbReference type="SMART" id="SM00220">
    <property type="entry name" value="S_TKc"/>
    <property type="match status" value="1"/>
</dbReference>
<sequence length="771" mass="89846">MIFGTKIEFEHEIPSDTHSNYELLFDQQIMDTFLQDFRHLKIQLEEIKSATDTFDNNNFIGEGGFGKVYKGEISHSKGQSMVAFKRLDRSHGQGDPEFLKEILMLSGYTHENLISLLGFCDEDGEKIIVYEHAANGSLDRHLSSTTLTWRQRLKICLGAATGLCYLHHPKETQERVIHRDIKSSNILLDENWNAKVSDMGLSKIGPTNQQRTFLLVTNVVGTLGYIDPMYMETSILTEESDVYSFGVVLFEVLCGRVCYENNNGSFHSLVRLWKKSYKDKKLDEIIFQGLKQNMDQRSLATFSDIAYRCLQKYRGERPKMCHVVEKLENALRFQEIFEDVEQKWLYYEEISKAASPRLVYRSEEHLKILLSKGIFLHRGKTWFCLDKDGEHCEMISAAECLIPIRIVSSSYYKQQKKSRFAVNYNIPYSRQFKTHVKTQFLSSHVTYTLNLVFHSDHYTSNDYLGLNYILAGETKSSTVYLANKREDGWLMAELYQFNSDSRNVDFEITFQSNDRLLVEGIEFLPVERVDHQVLGDEDEDIQTNTYSEQKLSWEYGQINKSGDVWFSRAKNRDTCYMLSAKVALLKEEWRWRSLPESRFEEVAFDPHGSFWIFFSTDRLSSATTYATYLVYKLEENHFGFEPPLKVKSGDYLVGRKDSWFIYLLWPQIPIIRPKVYQSTHNPMNRPQTTYLPQQRDDGWMEVKVWEFRVPFTTDNYSQSPFTTNSNSKNLRLTLHSENSLKGLIVQGIEFRPTHEGVGYPGYDTECSYDSE</sequence>
<evidence type="ECO:0000259" key="17">
    <source>
        <dbReference type="PROSITE" id="PS50011"/>
    </source>
</evidence>
<dbReference type="Pfam" id="PF14299">
    <property type="entry name" value="PP2"/>
    <property type="match status" value="2"/>
</dbReference>
<dbReference type="GO" id="GO:0004714">
    <property type="term" value="F:transmembrane receptor protein tyrosine kinase activity"/>
    <property type="evidence" value="ECO:0007669"/>
    <property type="project" value="InterPro"/>
</dbReference>
<dbReference type="GO" id="GO:0005886">
    <property type="term" value="C:plasma membrane"/>
    <property type="evidence" value="ECO:0000318"/>
    <property type="project" value="GO_Central"/>
</dbReference>
<dbReference type="FunFam" id="1.10.510.10:FF:000240">
    <property type="entry name" value="Lectin-domain containing receptor kinase A4.3"/>
    <property type="match status" value="1"/>
</dbReference>
<feature type="domain" description="Protein kinase" evidence="17">
    <location>
        <begin position="54"/>
        <end position="337"/>
    </location>
</feature>
<evidence type="ECO:0000256" key="8">
    <source>
        <dbReference type="ARBA" id="ARBA00022729"/>
    </source>
</evidence>
<dbReference type="EMBL" id="NBSK02000005">
    <property type="protein sequence ID" value="KAJ0207173.1"/>
    <property type="molecule type" value="Genomic_DNA"/>
</dbReference>
<dbReference type="PROSITE" id="PS00108">
    <property type="entry name" value="PROTEIN_KINASE_ST"/>
    <property type="match status" value="1"/>
</dbReference>
<protein>
    <recommendedName>
        <fullName evidence="17">Protein kinase domain-containing protein</fullName>
    </recommendedName>
</protein>
<evidence type="ECO:0000256" key="7">
    <source>
        <dbReference type="ARBA" id="ARBA00022692"/>
    </source>
</evidence>
<proteinExistence type="inferred from homology"/>
<evidence type="ECO:0000256" key="5">
    <source>
        <dbReference type="ARBA" id="ARBA00022527"/>
    </source>
</evidence>
<keyword evidence="6" id="KW-0808">Transferase</keyword>